<organism evidence="1 2">
    <name type="scientific">Kingella pumchi</name>
    <dbReference type="NCBI Taxonomy" id="2779506"/>
    <lineage>
        <taxon>Bacteria</taxon>
        <taxon>Pseudomonadati</taxon>
        <taxon>Pseudomonadota</taxon>
        <taxon>Betaproteobacteria</taxon>
        <taxon>Neisseriales</taxon>
        <taxon>Neisseriaceae</taxon>
        <taxon>Kingella</taxon>
    </lineage>
</organism>
<sequence length="95" mass="10738">MIKQFEINNHTAKQLQNHLAERGLTLAAAMADETENKALAAVLHAGFPILVRKMYSLEKFAAFFWEKREFLESHIQSRIDAAIKAAEKAAAKKQK</sequence>
<dbReference type="EMBL" id="JAKOOW010000021">
    <property type="protein sequence ID" value="MCG6503853.1"/>
    <property type="molecule type" value="Genomic_DNA"/>
</dbReference>
<evidence type="ECO:0000313" key="1">
    <source>
        <dbReference type="EMBL" id="MCG6503853.1"/>
    </source>
</evidence>
<evidence type="ECO:0000313" key="2">
    <source>
        <dbReference type="Proteomes" id="UP001298424"/>
    </source>
</evidence>
<keyword evidence="2" id="KW-1185">Reference proteome</keyword>
<gene>
    <name evidence="1" type="ORF">MB824_05000</name>
</gene>
<dbReference type="Proteomes" id="UP001298424">
    <property type="component" value="Unassembled WGS sequence"/>
</dbReference>
<comment type="caution">
    <text evidence="1">The sequence shown here is derived from an EMBL/GenBank/DDBJ whole genome shotgun (WGS) entry which is preliminary data.</text>
</comment>
<name>A0ABS9NNF4_9NEIS</name>
<accession>A0ABS9NNF4</accession>
<proteinExistence type="predicted"/>
<dbReference type="RefSeq" id="WP_238746473.1">
    <property type="nucleotide sequence ID" value="NZ_JAKOOW010000021.1"/>
</dbReference>
<reference evidence="1 2" key="1">
    <citation type="submission" date="2022-02" db="EMBL/GenBank/DDBJ databases">
        <title>Genome sequence data of Kingella unionensis sp. nov. strain CICC 24913 (CCUG 75125).</title>
        <authorList>
            <person name="Xiao M."/>
        </authorList>
    </citation>
    <scope>NUCLEOTIDE SEQUENCE [LARGE SCALE GENOMIC DNA]</scope>
    <source>
        <strain evidence="1 2">CICC 24913</strain>
    </source>
</reference>
<protein>
    <submittedName>
        <fullName evidence="1">Uncharacterized protein</fullName>
    </submittedName>
</protein>